<accession>A0A5P8FJ09</accession>
<evidence type="ECO:0008006" key="5">
    <source>
        <dbReference type="Google" id="ProtNLM"/>
    </source>
</evidence>
<protein>
    <recommendedName>
        <fullName evidence="5">DUF5642 domain-containing protein</fullName>
    </recommendedName>
</protein>
<dbReference type="GeneID" id="59162900"/>
<gene>
    <name evidence="3" type="ORF">EEW87_000455</name>
</gene>
<feature type="region of interest" description="Disordered" evidence="1">
    <location>
        <begin position="57"/>
        <end position="79"/>
    </location>
</feature>
<dbReference type="EMBL" id="CP044548">
    <property type="protein sequence ID" value="QFQ29121.2"/>
    <property type="molecule type" value="Genomic_DNA"/>
</dbReference>
<feature type="signal peptide" evidence="2">
    <location>
        <begin position="1"/>
        <end position="20"/>
    </location>
</feature>
<dbReference type="Proteomes" id="UP000271708">
    <property type="component" value="Chromosome"/>
</dbReference>
<evidence type="ECO:0000256" key="1">
    <source>
        <dbReference type="SAM" id="MobiDB-lite"/>
    </source>
</evidence>
<sequence>MTTRPVRGTAAIAVASLLLAGCGSLPFVGGGEDSPSPTTTPPRQVEPYVLDDEQAARTIPEPLPGWDRSQVDDTPTRWRKTDPAECIDVLLLGQPRRDAKAMQSGRAEAGATTGSGESLRVLGITVESHEQPLDPALLDRAEQALPQCSAFAFYGEQAGAQLDERISAEPLEVEPVGQQSLGVRKSLQSSAASGEQKTYYLDTLAVRDGNTLVVVTLTHTDPDTDLSPLRTTAQEVISAVPEAAR</sequence>
<feature type="chain" id="PRO_5038383948" description="DUF5642 domain-containing protein" evidence="2">
    <location>
        <begin position="21"/>
        <end position="245"/>
    </location>
</feature>
<keyword evidence="2" id="KW-0732">Signal</keyword>
<reference evidence="3 4" key="1">
    <citation type="submission" date="2019-09" db="EMBL/GenBank/DDBJ databases">
        <title>Complete Genome Sequence of Janibacter melonis M714 with both human health impact and industrial applications.</title>
        <authorList>
            <person name="Jin M."/>
            <person name="Zhao Q.R."/>
        </authorList>
    </citation>
    <scope>NUCLEOTIDE SEQUENCE [LARGE SCALE GENOMIC DNA]</scope>
    <source>
        <strain evidence="3 4">M714</strain>
    </source>
</reference>
<organism evidence="3 4">
    <name type="scientific">Janibacter melonis</name>
    <dbReference type="NCBI Taxonomy" id="262209"/>
    <lineage>
        <taxon>Bacteria</taxon>
        <taxon>Bacillati</taxon>
        <taxon>Actinomycetota</taxon>
        <taxon>Actinomycetes</taxon>
        <taxon>Micrococcales</taxon>
        <taxon>Intrasporangiaceae</taxon>
        <taxon>Janibacter</taxon>
    </lineage>
</organism>
<feature type="compositionally biased region" description="Basic and acidic residues" evidence="1">
    <location>
        <begin position="69"/>
        <end position="79"/>
    </location>
</feature>
<proteinExistence type="predicted"/>
<evidence type="ECO:0000313" key="4">
    <source>
        <dbReference type="Proteomes" id="UP000271708"/>
    </source>
</evidence>
<dbReference type="KEGG" id="jme:EEW87_000455"/>
<dbReference type="RefSeq" id="WP_123092556.1">
    <property type="nucleotide sequence ID" value="NZ_CP044548.2"/>
</dbReference>
<dbReference type="AlphaFoldDB" id="A0A5P8FJ09"/>
<evidence type="ECO:0000313" key="3">
    <source>
        <dbReference type="EMBL" id="QFQ29121.2"/>
    </source>
</evidence>
<evidence type="ECO:0000256" key="2">
    <source>
        <dbReference type="SAM" id="SignalP"/>
    </source>
</evidence>
<name>A0A5P8FJ09_9MICO</name>
<dbReference type="PROSITE" id="PS51257">
    <property type="entry name" value="PROKAR_LIPOPROTEIN"/>
    <property type="match status" value="1"/>
</dbReference>